<dbReference type="SMART" id="SM00369">
    <property type="entry name" value="LRR_TYP"/>
    <property type="match status" value="6"/>
</dbReference>
<dbReference type="InterPro" id="IPR003591">
    <property type="entry name" value="Leu-rich_rpt_typical-subtyp"/>
</dbReference>
<accession>A0A1D1ZQB2</accession>
<evidence type="ECO:0000256" key="3">
    <source>
        <dbReference type="ARBA" id="ARBA00022737"/>
    </source>
</evidence>
<dbReference type="SUPFAM" id="SSF52058">
    <property type="entry name" value="L domain-like"/>
    <property type="match status" value="1"/>
</dbReference>
<dbReference type="PANTHER" id="PTHR48051">
    <property type="match status" value="1"/>
</dbReference>
<comment type="subcellular location">
    <subcellularLocation>
        <location evidence="1">Cytoplasm</location>
        <location evidence="1">Cytoskeleton</location>
        <location evidence="1">Cilium axoneme</location>
    </subcellularLocation>
</comment>
<dbReference type="PROSITE" id="PS51450">
    <property type="entry name" value="LRR"/>
    <property type="match status" value="1"/>
</dbReference>
<dbReference type="PANTHER" id="PTHR48051:SF1">
    <property type="entry name" value="RAS SUPPRESSOR PROTEIN 1"/>
    <property type="match status" value="1"/>
</dbReference>
<dbReference type="Pfam" id="PF13855">
    <property type="entry name" value="LRR_8"/>
    <property type="match status" value="2"/>
</dbReference>
<dbReference type="PRINTS" id="PR00019">
    <property type="entry name" value="LEURICHRPT"/>
</dbReference>
<evidence type="ECO:0000256" key="4">
    <source>
        <dbReference type="SAM" id="MobiDB-lite"/>
    </source>
</evidence>
<dbReference type="SMART" id="SM00364">
    <property type="entry name" value="LRR_BAC"/>
    <property type="match status" value="5"/>
</dbReference>
<dbReference type="GO" id="GO:0005930">
    <property type="term" value="C:axoneme"/>
    <property type="evidence" value="ECO:0007669"/>
    <property type="project" value="UniProtKB-SubCell"/>
</dbReference>
<evidence type="ECO:0000256" key="2">
    <source>
        <dbReference type="ARBA" id="ARBA00022614"/>
    </source>
</evidence>
<keyword evidence="2" id="KW-0433">Leucine-rich repeat</keyword>
<dbReference type="Pfam" id="PF00560">
    <property type="entry name" value="LRR_1"/>
    <property type="match status" value="1"/>
</dbReference>
<protein>
    <recommendedName>
        <fullName evidence="6">Plant intracellular Ras-group-related LRR protein 7</fullName>
    </recommendedName>
</protein>
<evidence type="ECO:0000313" key="5">
    <source>
        <dbReference type="EMBL" id="JAT69172.1"/>
    </source>
</evidence>
<sequence length="274" mass="29912">MGGCCSSPDDGRHSLTPRTKRDKERQIKTWQASGIISVRSAGHKELPEEVRTALRNARVLDAAGNNLQSIPDWVLEASSLKRLLLQSNALRHLPSGLSQLRSLRVLNLASNALTHLPDLQGLVLLQVLTLSQNHLEEVDPSIGCLTALTQLDVSGNKLTRLPPNLGKCVALTEVLASDNRLVEVPTELGRLQKLQTLNLERNSLAVIPPAVLVGCICLQTLLLQGNPLTSEQLAATEGYADYEQRRQRKYDKVLATNVLTSGFTEAIDRDVAVT</sequence>
<dbReference type="InterPro" id="IPR050216">
    <property type="entry name" value="LRR_domain-containing"/>
</dbReference>
<evidence type="ECO:0008006" key="6">
    <source>
        <dbReference type="Google" id="ProtNLM"/>
    </source>
</evidence>
<feature type="region of interest" description="Disordered" evidence="4">
    <location>
        <begin position="1"/>
        <end position="24"/>
    </location>
</feature>
<dbReference type="InterPro" id="IPR001611">
    <property type="entry name" value="Leu-rich_rpt"/>
</dbReference>
<organism evidence="5">
    <name type="scientific">Auxenochlorella protothecoides</name>
    <name type="common">Green microalga</name>
    <name type="synonym">Chlorella protothecoides</name>
    <dbReference type="NCBI Taxonomy" id="3075"/>
    <lineage>
        <taxon>Eukaryota</taxon>
        <taxon>Viridiplantae</taxon>
        <taxon>Chlorophyta</taxon>
        <taxon>core chlorophytes</taxon>
        <taxon>Trebouxiophyceae</taxon>
        <taxon>Chlorellales</taxon>
        <taxon>Chlorellaceae</taxon>
        <taxon>Auxenochlorella</taxon>
    </lineage>
</organism>
<evidence type="ECO:0000256" key="1">
    <source>
        <dbReference type="ARBA" id="ARBA00004430"/>
    </source>
</evidence>
<keyword evidence="3" id="KW-0677">Repeat</keyword>
<dbReference type="Gene3D" id="3.80.10.10">
    <property type="entry name" value="Ribonuclease Inhibitor"/>
    <property type="match status" value="2"/>
</dbReference>
<gene>
    <name evidence="5" type="ORF">g.4209</name>
</gene>
<proteinExistence type="predicted"/>
<dbReference type="AlphaFoldDB" id="A0A1D1ZQB2"/>
<dbReference type="EMBL" id="GDKF01009450">
    <property type="protein sequence ID" value="JAT69172.1"/>
    <property type="molecule type" value="Transcribed_RNA"/>
</dbReference>
<reference evidence="5" key="1">
    <citation type="submission" date="2015-08" db="EMBL/GenBank/DDBJ databases">
        <authorList>
            <person name="Babu N.S."/>
            <person name="Beckwith C.J."/>
            <person name="Beseler K.G."/>
            <person name="Brison A."/>
            <person name="Carone J.V."/>
            <person name="Caskin T.P."/>
            <person name="Diamond M."/>
            <person name="Durham M.E."/>
            <person name="Foxe J.M."/>
            <person name="Go M."/>
            <person name="Henderson B.A."/>
            <person name="Jones I.B."/>
            <person name="McGettigan J.A."/>
            <person name="Micheletti S.J."/>
            <person name="Nasrallah M.E."/>
            <person name="Ortiz D."/>
            <person name="Piller C.R."/>
            <person name="Privatt S.R."/>
            <person name="Schneider S.L."/>
            <person name="Sharp S."/>
            <person name="Smith T.C."/>
            <person name="Stanton J.D."/>
            <person name="Ullery H.E."/>
            <person name="Wilson R.J."/>
            <person name="Serrano M.G."/>
            <person name="Buck G."/>
            <person name="Lee V."/>
            <person name="Wang Y."/>
            <person name="Carvalho R."/>
            <person name="Voegtly L."/>
            <person name="Shi R."/>
            <person name="Duckworth R."/>
            <person name="Johnson A."/>
            <person name="Loviza R."/>
            <person name="Walstead R."/>
            <person name="Shah Z."/>
            <person name="Kiflezghi M."/>
            <person name="Wade K."/>
            <person name="Ball S.L."/>
            <person name="Bradley K.W."/>
            <person name="Asai D.J."/>
            <person name="Bowman C.A."/>
            <person name="Russell D.A."/>
            <person name="Pope W.H."/>
            <person name="Jacobs-Sera D."/>
            <person name="Hendrix R.W."/>
            <person name="Hatfull G.F."/>
        </authorList>
    </citation>
    <scope>NUCLEOTIDE SEQUENCE</scope>
</reference>
<name>A0A1D1ZQB2_AUXPR</name>
<dbReference type="InterPro" id="IPR032675">
    <property type="entry name" value="LRR_dom_sf"/>
</dbReference>
<feature type="compositionally biased region" description="Basic and acidic residues" evidence="4">
    <location>
        <begin position="9"/>
        <end position="24"/>
    </location>
</feature>